<evidence type="ECO:0000313" key="11">
    <source>
        <dbReference type="EMBL" id="TMQ59378.1"/>
    </source>
</evidence>
<proteinExistence type="predicted"/>
<dbReference type="GO" id="GO:0016763">
    <property type="term" value="F:pentosyltransferase activity"/>
    <property type="evidence" value="ECO:0007669"/>
    <property type="project" value="TreeGrafter"/>
</dbReference>
<dbReference type="GO" id="GO:0005886">
    <property type="term" value="C:plasma membrane"/>
    <property type="evidence" value="ECO:0007669"/>
    <property type="project" value="UniProtKB-SubCell"/>
</dbReference>
<feature type="transmembrane region" description="Helical" evidence="9">
    <location>
        <begin position="139"/>
        <end position="161"/>
    </location>
</feature>
<keyword evidence="7 9" id="KW-0472">Membrane</keyword>
<dbReference type="InterPro" id="IPR038731">
    <property type="entry name" value="RgtA/B/C-like"/>
</dbReference>
<evidence type="ECO:0000256" key="2">
    <source>
        <dbReference type="ARBA" id="ARBA00022475"/>
    </source>
</evidence>
<accession>A0A538T6X8</accession>
<keyword evidence="3" id="KW-0328">Glycosyltransferase</keyword>
<evidence type="ECO:0000259" key="10">
    <source>
        <dbReference type="Pfam" id="PF13231"/>
    </source>
</evidence>
<evidence type="ECO:0000256" key="6">
    <source>
        <dbReference type="ARBA" id="ARBA00022989"/>
    </source>
</evidence>
<keyword evidence="6 9" id="KW-1133">Transmembrane helix</keyword>
<dbReference type="Proteomes" id="UP000316852">
    <property type="component" value="Unassembled WGS sequence"/>
</dbReference>
<feature type="transmembrane region" description="Helical" evidence="9">
    <location>
        <begin position="197"/>
        <end position="215"/>
    </location>
</feature>
<dbReference type="InterPro" id="IPR011990">
    <property type="entry name" value="TPR-like_helical_dom_sf"/>
</dbReference>
<feature type="transmembrane region" description="Helical" evidence="9">
    <location>
        <begin position="227"/>
        <end position="250"/>
    </location>
</feature>
<dbReference type="Pfam" id="PF13231">
    <property type="entry name" value="PMT_2"/>
    <property type="match status" value="1"/>
</dbReference>
<dbReference type="EMBL" id="VBOW01000022">
    <property type="protein sequence ID" value="TMQ59378.1"/>
    <property type="molecule type" value="Genomic_DNA"/>
</dbReference>
<feature type="region of interest" description="Disordered" evidence="8">
    <location>
        <begin position="1"/>
        <end position="24"/>
    </location>
</feature>
<comment type="subcellular location">
    <subcellularLocation>
        <location evidence="1">Cell membrane</location>
        <topology evidence="1">Multi-pass membrane protein</topology>
    </subcellularLocation>
</comment>
<organism evidence="11 12">
    <name type="scientific">Eiseniibacteriota bacterium</name>
    <dbReference type="NCBI Taxonomy" id="2212470"/>
    <lineage>
        <taxon>Bacteria</taxon>
        <taxon>Candidatus Eiseniibacteriota</taxon>
    </lineage>
</organism>
<evidence type="ECO:0000256" key="3">
    <source>
        <dbReference type="ARBA" id="ARBA00022676"/>
    </source>
</evidence>
<keyword evidence="5 9" id="KW-0812">Transmembrane</keyword>
<feature type="domain" description="Glycosyltransferase RgtA/B/C/D-like" evidence="10">
    <location>
        <begin position="145"/>
        <end position="250"/>
    </location>
</feature>
<evidence type="ECO:0000256" key="1">
    <source>
        <dbReference type="ARBA" id="ARBA00004651"/>
    </source>
</evidence>
<dbReference type="Gene3D" id="1.25.40.10">
    <property type="entry name" value="Tetratricopeptide repeat domain"/>
    <property type="match status" value="1"/>
</dbReference>
<evidence type="ECO:0000256" key="4">
    <source>
        <dbReference type="ARBA" id="ARBA00022679"/>
    </source>
</evidence>
<gene>
    <name evidence="11" type="ORF">E6K76_04740</name>
</gene>
<reference evidence="11 12" key="1">
    <citation type="journal article" date="2019" name="Nat. Microbiol.">
        <title>Mediterranean grassland soil C-N compound turnover is dependent on rainfall and depth, and is mediated by genomically divergent microorganisms.</title>
        <authorList>
            <person name="Diamond S."/>
            <person name="Andeer P.F."/>
            <person name="Li Z."/>
            <person name="Crits-Christoph A."/>
            <person name="Burstein D."/>
            <person name="Anantharaman K."/>
            <person name="Lane K.R."/>
            <person name="Thomas B.C."/>
            <person name="Pan C."/>
            <person name="Northen T.R."/>
            <person name="Banfield J.F."/>
        </authorList>
    </citation>
    <scope>NUCLEOTIDE SEQUENCE [LARGE SCALE GENOMIC DNA]</scope>
    <source>
        <strain evidence="11">WS_6</strain>
    </source>
</reference>
<evidence type="ECO:0000256" key="7">
    <source>
        <dbReference type="ARBA" id="ARBA00023136"/>
    </source>
</evidence>
<keyword evidence="4" id="KW-0808">Transferase</keyword>
<protein>
    <recommendedName>
        <fullName evidence="10">Glycosyltransferase RgtA/B/C/D-like domain-containing protein</fullName>
    </recommendedName>
</protein>
<evidence type="ECO:0000256" key="9">
    <source>
        <dbReference type="SAM" id="Phobius"/>
    </source>
</evidence>
<feature type="transmembrane region" description="Helical" evidence="9">
    <location>
        <begin position="276"/>
        <end position="297"/>
    </location>
</feature>
<feature type="transmembrane region" description="Helical" evidence="9">
    <location>
        <begin position="385"/>
        <end position="404"/>
    </location>
</feature>
<dbReference type="InterPro" id="IPR050297">
    <property type="entry name" value="LipidA_mod_glycosyltrf_83"/>
</dbReference>
<comment type="caution">
    <text evidence="11">The sequence shown here is derived from an EMBL/GenBank/DDBJ whole genome shotgun (WGS) entry which is preliminary data.</text>
</comment>
<dbReference type="SUPFAM" id="SSF48452">
    <property type="entry name" value="TPR-like"/>
    <property type="match status" value="1"/>
</dbReference>
<feature type="transmembrane region" description="Helical" evidence="9">
    <location>
        <begin position="173"/>
        <end position="191"/>
    </location>
</feature>
<feature type="transmembrane region" description="Helical" evidence="9">
    <location>
        <begin position="359"/>
        <end position="378"/>
    </location>
</feature>
<dbReference type="AlphaFoldDB" id="A0A538T6X8"/>
<evidence type="ECO:0000313" key="12">
    <source>
        <dbReference type="Proteomes" id="UP000316852"/>
    </source>
</evidence>
<keyword evidence="2" id="KW-1003">Cell membrane</keyword>
<name>A0A538T6X8_UNCEI</name>
<sequence length="745" mass="82708">MPPKRPTAISPKGARPRGARPRKSWPRGFRRDWLLLGLLGLSLAIRLWGVNQRLPDPSLGVEVVDDSAIEETDRTTMGRAWAMWEGGTKPLDLNPHTGGWPSLSFYLSLWIQYFYRAYFFLAHPGATAADFAGGISSQAVLLFLVARIVGALIGVATVYLTYRLGSRYLGRPVGLIAGLLVGTNTLHILTSQHISDPNLLALFFVLLATESMIRIRQRGRISDSIRAGVMIGLAGACKYVPLVLAFPFALAHRRDAGAALDAPTARSRIPLLRNRAFWYGLLAIPAAVFIASPFLFLDWRRTLIDILNQRDALFSDWVGQTVFPISLPTYLGVSLPHAMGWPAYLLGLAGLVQMWRSGPTARVLVLNPIMIVLANGMLKSPQERYVLVALPYLHLGAAFAIVRGVEWAEGRIASLGHVAPGRPAPTRIGAGILAAAAIAWPLPELLVTRHSLSLPDSRHLSRRWIGQNLDPTKPLAVELYGPVFYDKERPTVTWPFFATQSQLVRPAYHPELLDGLDYYVASGELSRRFGAEAEQYPVENAYYRWLQEHASVVWESDPKTTSGPRITIRRLPRIVSTRAQRDSIFAVAMPKPTRVERLDLWCVDCSRLFARGGDFDRAEEWARRGLKVGVKAREPQLRCALAIALWSRGQLDSAEAEARLAVQGGPQSGPFHMYHGAILADMKRFEPALDEFRKAFQLSGRDPQLRLSIGESLGRLRESIQLDPNQQRADLVRQQIAQLEAELGP</sequence>
<feature type="transmembrane region" description="Helical" evidence="9">
    <location>
        <begin position="317"/>
        <end position="339"/>
    </location>
</feature>
<dbReference type="PANTHER" id="PTHR33908:SF11">
    <property type="entry name" value="MEMBRANE PROTEIN"/>
    <property type="match status" value="1"/>
</dbReference>
<dbReference type="GO" id="GO:0009103">
    <property type="term" value="P:lipopolysaccharide biosynthetic process"/>
    <property type="evidence" value="ECO:0007669"/>
    <property type="project" value="UniProtKB-ARBA"/>
</dbReference>
<evidence type="ECO:0000256" key="8">
    <source>
        <dbReference type="SAM" id="MobiDB-lite"/>
    </source>
</evidence>
<evidence type="ECO:0000256" key="5">
    <source>
        <dbReference type="ARBA" id="ARBA00022692"/>
    </source>
</evidence>
<feature type="compositionally biased region" description="Basic residues" evidence="8">
    <location>
        <begin position="14"/>
        <end position="24"/>
    </location>
</feature>
<dbReference type="PANTHER" id="PTHR33908">
    <property type="entry name" value="MANNOSYLTRANSFERASE YKCB-RELATED"/>
    <property type="match status" value="1"/>
</dbReference>